<organism evidence="3 4">
    <name type="scientific">Streptomyces cremeus</name>
    <dbReference type="NCBI Taxonomy" id="66881"/>
    <lineage>
        <taxon>Bacteria</taxon>
        <taxon>Bacillati</taxon>
        <taxon>Actinomycetota</taxon>
        <taxon>Actinomycetes</taxon>
        <taxon>Kitasatosporales</taxon>
        <taxon>Streptomycetaceae</taxon>
        <taxon>Streptomyces</taxon>
    </lineage>
</organism>
<proteinExistence type="predicted"/>
<dbReference type="Proteomes" id="UP001589718">
    <property type="component" value="Unassembled WGS sequence"/>
</dbReference>
<feature type="chain" id="PRO_5045769078" evidence="2">
    <location>
        <begin position="30"/>
        <end position="379"/>
    </location>
</feature>
<dbReference type="PROSITE" id="PS51318">
    <property type="entry name" value="TAT"/>
    <property type="match status" value="1"/>
</dbReference>
<dbReference type="Gene3D" id="3.20.20.80">
    <property type="entry name" value="Glycosidases"/>
    <property type="match status" value="1"/>
</dbReference>
<evidence type="ECO:0000256" key="2">
    <source>
        <dbReference type="SAM" id="SignalP"/>
    </source>
</evidence>
<gene>
    <name evidence="3" type="ORF">ACFFTU_03180</name>
</gene>
<dbReference type="InterPro" id="IPR017853">
    <property type="entry name" value="GH"/>
</dbReference>
<keyword evidence="4" id="KW-1185">Reference proteome</keyword>
<keyword evidence="2" id="KW-0732">Signal</keyword>
<name>A0ABV5P6X5_STRCM</name>
<reference evidence="3 4" key="1">
    <citation type="submission" date="2024-09" db="EMBL/GenBank/DDBJ databases">
        <authorList>
            <person name="Sun Q."/>
            <person name="Mori K."/>
        </authorList>
    </citation>
    <scope>NUCLEOTIDE SEQUENCE [LARGE SCALE GENOMIC DNA]</scope>
    <source>
        <strain evidence="3 4">JCM 4362</strain>
    </source>
</reference>
<comment type="caution">
    <text evidence="3">The sequence shown here is derived from an EMBL/GenBank/DDBJ whole genome shotgun (WGS) entry which is preliminary data.</text>
</comment>
<evidence type="ECO:0000313" key="3">
    <source>
        <dbReference type="EMBL" id="MFB9518955.1"/>
    </source>
</evidence>
<feature type="compositionally biased region" description="Low complexity" evidence="1">
    <location>
        <begin position="25"/>
        <end position="43"/>
    </location>
</feature>
<protein>
    <submittedName>
        <fullName evidence="3">Abortive phage infection protein</fullName>
    </submittedName>
</protein>
<dbReference type="InterPro" id="IPR006311">
    <property type="entry name" value="TAT_signal"/>
</dbReference>
<dbReference type="RefSeq" id="WP_345217664.1">
    <property type="nucleotide sequence ID" value="NZ_BAAAXE010000001.1"/>
</dbReference>
<evidence type="ECO:0000313" key="4">
    <source>
        <dbReference type="Proteomes" id="UP001589718"/>
    </source>
</evidence>
<dbReference type="EMBL" id="JBHMCR010000002">
    <property type="protein sequence ID" value="MFB9518955.1"/>
    <property type="molecule type" value="Genomic_DNA"/>
</dbReference>
<sequence>MRDAGLSRAAFLTGTAAAALTAATGPAPAAGRGAAPRTPGRPGLTHHGVGYEIEDGEHPETGWHADRMRRDLRVIADRLHASSVSLFGTGIDRLAATAAEAAERGLHLWLQPRLADAPHADILDHLAETGRVAERLRRQGARVELSVGCEFVLFVPGIAPGADAVERIKNLTEGNFDPVRLARGLSEFIARAASTGRSVFRGPLTYGAAHEDDVDWRLFDVVGVNYYGHHRRRSGYVKDLTRHQKWGKPVAVTEFGTCTFEGAPEKGGMGWDAVDHTKDPPEIVGGPVRSERAQAAYLADVLDVFESLNLYAAQAYQFVAPDAPHRPHDPRHDLDLASYALVKPLWKRQDRPTAAWHWEPKESFHTLARHYGRAGERRS</sequence>
<evidence type="ECO:0000256" key="1">
    <source>
        <dbReference type="SAM" id="MobiDB-lite"/>
    </source>
</evidence>
<accession>A0ABV5P6X5</accession>
<dbReference type="SUPFAM" id="SSF51445">
    <property type="entry name" value="(Trans)glycosidases"/>
    <property type="match status" value="1"/>
</dbReference>
<feature type="signal peptide" evidence="2">
    <location>
        <begin position="1"/>
        <end position="29"/>
    </location>
</feature>
<feature type="region of interest" description="Disordered" evidence="1">
    <location>
        <begin position="25"/>
        <end position="58"/>
    </location>
</feature>